<dbReference type="EMBL" id="CM001219">
    <property type="protein sequence ID" value="AES69672.2"/>
    <property type="molecule type" value="Genomic_DNA"/>
</dbReference>
<evidence type="ECO:0000313" key="1">
    <source>
        <dbReference type="EMBL" id="AES69672.2"/>
    </source>
</evidence>
<accession>G7J0V2</accession>
<dbReference type="HOGENOM" id="CLU_125180_2_1_1"/>
<sequence length="76" mass="8746">MENSVFDPNTKLVAVYYNEGKSTNLFRIPTDVTLFGLKSQLNQINLELNYRDTRWVDGVEYRRPSTDSLEVCGSPE</sequence>
<accession>A0A0C3VE78</accession>
<reference evidence="2" key="3">
    <citation type="submission" date="2015-04" db="UniProtKB">
        <authorList>
            <consortium name="EnsemblPlants"/>
        </authorList>
    </citation>
    <scope>IDENTIFICATION</scope>
    <source>
        <strain evidence="2">cv. Jemalong A17</strain>
    </source>
</reference>
<name>G7J0V2_MEDTR</name>
<reference evidence="1 3" key="1">
    <citation type="journal article" date="2011" name="Nature">
        <title>The Medicago genome provides insight into the evolution of rhizobial symbioses.</title>
        <authorList>
            <person name="Young N.D."/>
            <person name="Debelle F."/>
            <person name="Oldroyd G.E."/>
            <person name="Geurts R."/>
            <person name="Cannon S.B."/>
            <person name="Udvardi M.K."/>
            <person name="Benedito V.A."/>
            <person name="Mayer K.F."/>
            <person name="Gouzy J."/>
            <person name="Schoof H."/>
            <person name="Van de Peer Y."/>
            <person name="Proost S."/>
            <person name="Cook D.R."/>
            <person name="Meyers B.C."/>
            <person name="Spannagl M."/>
            <person name="Cheung F."/>
            <person name="De Mita S."/>
            <person name="Krishnakumar V."/>
            <person name="Gundlach H."/>
            <person name="Zhou S."/>
            <person name="Mudge J."/>
            <person name="Bharti A.K."/>
            <person name="Murray J.D."/>
            <person name="Naoumkina M.A."/>
            <person name="Rosen B."/>
            <person name="Silverstein K.A."/>
            <person name="Tang H."/>
            <person name="Rombauts S."/>
            <person name="Zhao P.X."/>
            <person name="Zhou P."/>
            <person name="Barbe V."/>
            <person name="Bardou P."/>
            <person name="Bechner M."/>
            <person name="Bellec A."/>
            <person name="Berger A."/>
            <person name="Berges H."/>
            <person name="Bidwell S."/>
            <person name="Bisseling T."/>
            <person name="Choisne N."/>
            <person name="Couloux A."/>
            <person name="Denny R."/>
            <person name="Deshpande S."/>
            <person name="Dai X."/>
            <person name="Doyle J.J."/>
            <person name="Dudez A.M."/>
            <person name="Farmer A.D."/>
            <person name="Fouteau S."/>
            <person name="Franken C."/>
            <person name="Gibelin C."/>
            <person name="Gish J."/>
            <person name="Goldstein S."/>
            <person name="Gonzalez A.J."/>
            <person name="Green P.J."/>
            <person name="Hallab A."/>
            <person name="Hartog M."/>
            <person name="Hua A."/>
            <person name="Humphray S.J."/>
            <person name="Jeong D.H."/>
            <person name="Jing Y."/>
            <person name="Jocker A."/>
            <person name="Kenton S.M."/>
            <person name="Kim D.J."/>
            <person name="Klee K."/>
            <person name="Lai H."/>
            <person name="Lang C."/>
            <person name="Lin S."/>
            <person name="Macmil S.L."/>
            <person name="Magdelenat G."/>
            <person name="Matthews L."/>
            <person name="McCorrison J."/>
            <person name="Monaghan E.L."/>
            <person name="Mun J.H."/>
            <person name="Najar F.Z."/>
            <person name="Nicholson C."/>
            <person name="Noirot C."/>
            <person name="O'Bleness M."/>
            <person name="Paule C.R."/>
            <person name="Poulain J."/>
            <person name="Prion F."/>
            <person name="Qin B."/>
            <person name="Qu C."/>
            <person name="Retzel E.F."/>
            <person name="Riddle C."/>
            <person name="Sallet E."/>
            <person name="Samain S."/>
            <person name="Samson N."/>
            <person name="Sanders I."/>
            <person name="Saurat O."/>
            <person name="Scarpelli C."/>
            <person name="Schiex T."/>
            <person name="Segurens B."/>
            <person name="Severin A.J."/>
            <person name="Sherrier D.J."/>
            <person name="Shi R."/>
            <person name="Sims S."/>
            <person name="Singer S.R."/>
            <person name="Sinharoy S."/>
            <person name="Sterck L."/>
            <person name="Viollet A."/>
            <person name="Wang B.B."/>
            <person name="Wang K."/>
            <person name="Wang M."/>
            <person name="Wang X."/>
            <person name="Warfsmann J."/>
            <person name="Weissenbach J."/>
            <person name="White D.D."/>
            <person name="White J.D."/>
            <person name="Wiley G.B."/>
            <person name="Wincker P."/>
            <person name="Xing Y."/>
            <person name="Yang L."/>
            <person name="Yao Z."/>
            <person name="Ying F."/>
            <person name="Zhai J."/>
            <person name="Zhou L."/>
            <person name="Zuber A."/>
            <person name="Denarie J."/>
            <person name="Dixon R.A."/>
            <person name="May G.D."/>
            <person name="Schwartz D.C."/>
            <person name="Rogers J."/>
            <person name="Quetier F."/>
            <person name="Town C.D."/>
            <person name="Roe B.A."/>
        </authorList>
    </citation>
    <scope>NUCLEOTIDE SEQUENCE [LARGE SCALE GENOMIC DNA]</scope>
    <source>
        <strain evidence="1">A17</strain>
        <strain evidence="2 3">cv. Jemalong A17</strain>
    </source>
</reference>
<evidence type="ECO:0000313" key="3">
    <source>
        <dbReference type="Proteomes" id="UP000002051"/>
    </source>
</evidence>
<reference evidence="1 3" key="2">
    <citation type="journal article" date="2014" name="BMC Genomics">
        <title>An improved genome release (version Mt4.0) for the model legume Medicago truncatula.</title>
        <authorList>
            <person name="Tang H."/>
            <person name="Krishnakumar V."/>
            <person name="Bidwell S."/>
            <person name="Rosen B."/>
            <person name="Chan A."/>
            <person name="Zhou S."/>
            <person name="Gentzbittel L."/>
            <person name="Childs K.L."/>
            <person name="Yandell M."/>
            <person name="Gundlach H."/>
            <person name="Mayer K.F."/>
            <person name="Schwartz D.C."/>
            <person name="Town C.D."/>
        </authorList>
    </citation>
    <scope>GENOME REANNOTATION</scope>
    <source>
        <strain evidence="2 3">cv. Jemalong A17</strain>
    </source>
</reference>
<proteinExistence type="predicted"/>
<dbReference type="EnsemblPlants" id="AES69672">
    <property type="protein sequence ID" value="AES69672"/>
    <property type="gene ID" value="MTR_3g033050"/>
</dbReference>
<dbReference type="AlphaFoldDB" id="G7J0V2"/>
<evidence type="ECO:0000313" key="2">
    <source>
        <dbReference type="EnsemblPlants" id="AES69672"/>
    </source>
</evidence>
<dbReference type="PaxDb" id="3880-AES69672"/>
<organism evidence="1 3">
    <name type="scientific">Medicago truncatula</name>
    <name type="common">Barrel medic</name>
    <name type="synonym">Medicago tribuloides</name>
    <dbReference type="NCBI Taxonomy" id="3880"/>
    <lineage>
        <taxon>Eukaryota</taxon>
        <taxon>Viridiplantae</taxon>
        <taxon>Streptophyta</taxon>
        <taxon>Embryophyta</taxon>
        <taxon>Tracheophyta</taxon>
        <taxon>Spermatophyta</taxon>
        <taxon>Magnoliopsida</taxon>
        <taxon>eudicotyledons</taxon>
        <taxon>Gunneridae</taxon>
        <taxon>Pentapetalae</taxon>
        <taxon>rosids</taxon>
        <taxon>fabids</taxon>
        <taxon>Fabales</taxon>
        <taxon>Fabaceae</taxon>
        <taxon>Papilionoideae</taxon>
        <taxon>50 kb inversion clade</taxon>
        <taxon>NPAAA clade</taxon>
        <taxon>Hologalegina</taxon>
        <taxon>IRL clade</taxon>
        <taxon>Trifolieae</taxon>
        <taxon>Medicago</taxon>
    </lineage>
</organism>
<gene>
    <name evidence="1" type="ordered locus">MTR_3g033050</name>
</gene>
<keyword evidence="3" id="KW-1185">Reference proteome</keyword>
<dbReference type="Proteomes" id="UP000002051">
    <property type="component" value="Chromosome 3"/>
</dbReference>
<protein>
    <submittedName>
        <fullName evidence="1 2">Uncharacterized protein</fullName>
    </submittedName>
</protein>